<evidence type="ECO:0000256" key="2">
    <source>
        <dbReference type="ARBA" id="ARBA00022801"/>
    </source>
</evidence>
<dbReference type="STRING" id="1459636.NTE_01454"/>
<dbReference type="PANTHER" id="PTHR11274">
    <property type="entry name" value="RAD25/XP-B DNA REPAIR HELICASE"/>
    <property type="match status" value="1"/>
</dbReference>
<dbReference type="SMART" id="SM00490">
    <property type="entry name" value="HELICc"/>
    <property type="match status" value="1"/>
</dbReference>
<keyword evidence="1" id="KW-0547">Nucleotide-binding</keyword>
<dbReference type="SMART" id="SM00487">
    <property type="entry name" value="DEXDc"/>
    <property type="match status" value="1"/>
</dbReference>
<dbReference type="EMBL" id="CP007174">
    <property type="protein sequence ID" value="AIF83518.1"/>
    <property type="molecule type" value="Genomic_DNA"/>
</dbReference>
<dbReference type="InterPro" id="IPR027417">
    <property type="entry name" value="P-loop_NTPase"/>
</dbReference>
<dbReference type="InterPro" id="IPR001650">
    <property type="entry name" value="Helicase_C-like"/>
</dbReference>
<keyword evidence="9" id="KW-1185">Reference proteome</keyword>
<reference evidence="8 9" key="1">
    <citation type="journal article" date="2014" name="PLoS ONE">
        <title>Genome Sequence of Candidatus Nitrososphaera evergladensis from Group I.1b Enriched from Everglades Soil Reveals Novel Genomic Features of the Ammonia-Oxidizing Archaea.</title>
        <authorList>
            <person name="Zhalnina K.V."/>
            <person name="Dias R."/>
            <person name="Leonard M.T."/>
            <person name="Dorr de Quadros P."/>
            <person name="Camargo F.A."/>
            <person name="Drew J.C."/>
            <person name="Farmerie W.G."/>
            <person name="Daroub S.H."/>
            <person name="Triplett E.W."/>
        </authorList>
    </citation>
    <scope>NUCLEOTIDE SEQUENCE [LARGE SCALE GENOMIC DNA]</scope>
    <source>
        <strain evidence="8 9">SR1</strain>
    </source>
</reference>
<dbReference type="InterPro" id="IPR014001">
    <property type="entry name" value="Helicase_ATP-bd"/>
</dbReference>
<dbReference type="Pfam" id="PF04851">
    <property type="entry name" value="ResIII"/>
    <property type="match status" value="1"/>
</dbReference>
<dbReference type="OrthoDB" id="8379at2157"/>
<dbReference type="Proteomes" id="UP000028194">
    <property type="component" value="Chromosome"/>
</dbReference>
<dbReference type="GO" id="GO:0140097">
    <property type="term" value="F:catalytic activity, acting on DNA"/>
    <property type="evidence" value="ECO:0007669"/>
    <property type="project" value="UniProtKB-ARBA"/>
</dbReference>
<evidence type="ECO:0000313" key="9">
    <source>
        <dbReference type="Proteomes" id="UP000028194"/>
    </source>
</evidence>
<dbReference type="Gene3D" id="3.40.50.300">
    <property type="entry name" value="P-loop containing nucleotide triphosphate hydrolases"/>
    <property type="match status" value="2"/>
</dbReference>
<dbReference type="PROSITE" id="PS51194">
    <property type="entry name" value="HELICASE_CTER"/>
    <property type="match status" value="1"/>
</dbReference>
<name>A0A075MQM6_9ARCH</name>
<feature type="region of interest" description="Disordered" evidence="5">
    <location>
        <begin position="409"/>
        <end position="435"/>
    </location>
</feature>
<organism evidence="8 9">
    <name type="scientific">Candidatus Nitrososphaera evergladensis SR1</name>
    <dbReference type="NCBI Taxonomy" id="1459636"/>
    <lineage>
        <taxon>Archaea</taxon>
        <taxon>Nitrososphaerota</taxon>
        <taxon>Nitrososphaeria</taxon>
        <taxon>Nitrososphaerales</taxon>
        <taxon>Nitrososphaeraceae</taxon>
        <taxon>Nitrososphaera</taxon>
    </lineage>
</organism>
<evidence type="ECO:0000259" key="6">
    <source>
        <dbReference type="PROSITE" id="PS51192"/>
    </source>
</evidence>
<feature type="compositionally biased region" description="Basic and acidic residues" evidence="5">
    <location>
        <begin position="409"/>
        <end position="425"/>
    </location>
</feature>
<dbReference type="AlphaFoldDB" id="A0A075MQM6"/>
<dbReference type="PANTHER" id="PTHR11274:SF0">
    <property type="entry name" value="GENERAL TRANSCRIPTION AND DNA REPAIR FACTOR IIH HELICASE SUBUNIT XPB"/>
    <property type="match status" value="1"/>
</dbReference>
<feature type="domain" description="Helicase ATP-binding" evidence="6">
    <location>
        <begin position="22"/>
        <end position="180"/>
    </location>
</feature>
<feature type="domain" description="Helicase C-terminal" evidence="7">
    <location>
        <begin position="269"/>
        <end position="416"/>
    </location>
</feature>
<evidence type="ECO:0000313" key="8">
    <source>
        <dbReference type="EMBL" id="AIF83518.1"/>
    </source>
</evidence>
<dbReference type="PROSITE" id="PS51192">
    <property type="entry name" value="HELICASE_ATP_BIND_1"/>
    <property type="match status" value="1"/>
</dbReference>
<evidence type="ECO:0000256" key="1">
    <source>
        <dbReference type="ARBA" id="ARBA00022741"/>
    </source>
</evidence>
<protein>
    <submittedName>
        <fullName evidence="8">DNA/RNA helicase, superfamily II</fullName>
    </submittedName>
</protein>
<dbReference type="GO" id="GO:0004386">
    <property type="term" value="F:helicase activity"/>
    <property type="evidence" value="ECO:0007669"/>
    <property type="project" value="UniProtKB-KW"/>
</dbReference>
<sequence length="435" mass="48890">MPAIASLQFPFELKRDQTEAAEAWMQNGRRGSVIFSTGTGKTEIAWECARQAAIQSGKKRYAILFIVPRIVLISQNVRRLLSYGIDEGAIGTYYGERKDASREITISTYQSVINNFDLVRQADMVVLDEVHLVSETAVEFDRIFDVIVEDPGKAILGLTATIDERDPRYGTILVVAPPVKKYMIKDAVSDGRLARPVVKEVEVKFTDEEQKIYDEATGAIKEISRKLQVYDPARMTKVLMRGGARASLAKQWFAMVRKRKELLSSTKQKLYATVDIVKQHPKERIMIFSETVDSIQQLRDMLESSGIPARTIHNGVPRYEREEILGSWGKDYYPLLSVHTLEIGYDVPQVGIAIILASAANANRVAQRIGRVVRKAEGKDHALVYVVHVRDTKDKNIVKMVNAAIEKSSLSEESRSARTPRDSGKRPARGQRTIL</sequence>
<dbReference type="HOGENOM" id="CLU_558539_0_0_2"/>
<proteinExistence type="predicted"/>
<evidence type="ECO:0000259" key="7">
    <source>
        <dbReference type="PROSITE" id="PS51194"/>
    </source>
</evidence>
<dbReference type="KEGG" id="nev:NTE_01454"/>
<evidence type="ECO:0000256" key="4">
    <source>
        <dbReference type="ARBA" id="ARBA00022840"/>
    </source>
</evidence>
<dbReference type="InterPro" id="IPR006935">
    <property type="entry name" value="Helicase/UvrB_N"/>
</dbReference>
<dbReference type="GO" id="GO:0005524">
    <property type="term" value="F:ATP binding"/>
    <property type="evidence" value="ECO:0007669"/>
    <property type="project" value="UniProtKB-KW"/>
</dbReference>
<keyword evidence="2" id="KW-0378">Hydrolase</keyword>
<dbReference type="GO" id="GO:0003677">
    <property type="term" value="F:DNA binding"/>
    <property type="evidence" value="ECO:0007669"/>
    <property type="project" value="InterPro"/>
</dbReference>
<evidence type="ECO:0000256" key="3">
    <source>
        <dbReference type="ARBA" id="ARBA00022806"/>
    </source>
</evidence>
<gene>
    <name evidence="8" type="ORF">NTE_01454</name>
</gene>
<dbReference type="Pfam" id="PF00271">
    <property type="entry name" value="Helicase_C"/>
    <property type="match status" value="1"/>
</dbReference>
<evidence type="ECO:0000256" key="5">
    <source>
        <dbReference type="SAM" id="MobiDB-lite"/>
    </source>
</evidence>
<dbReference type="InterPro" id="IPR050615">
    <property type="entry name" value="ATP-dep_DNA_Helicase"/>
</dbReference>
<dbReference type="GO" id="GO:0016787">
    <property type="term" value="F:hydrolase activity"/>
    <property type="evidence" value="ECO:0007669"/>
    <property type="project" value="UniProtKB-KW"/>
</dbReference>
<accession>A0A075MQM6</accession>
<dbReference type="SUPFAM" id="SSF52540">
    <property type="entry name" value="P-loop containing nucleoside triphosphate hydrolases"/>
    <property type="match status" value="1"/>
</dbReference>
<keyword evidence="3 8" id="KW-0347">Helicase</keyword>
<dbReference type="eggNOG" id="arCOG00874">
    <property type="taxonomic scope" value="Archaea"/>
</dbReference>
<keyword evidence="4" id="KW-0067">ATP-binding</keyword>